<proteinExistence type="inferred from homology"/>
<evidence type="ECO:0000256" key="3">
    <source>
        <dbReference type="ARBA" id="ARBA00022617"/>
    </source>
</evidence>
<keyword evidence="7" id="KW-0503">Monooxygenase</keyword>
<evidence type="ECO:0000313" key="8">
    <source>
        <dbReference type="EMBL" id="KAK3322934.1"/>
    </source>
</evidence>
<evidence type="ECO:0000256" key="7">
    <source>
        <dbReference type="ARBA" id="ARBA00023033"/>
    </source>
</evidence>
<evidence type="ECO:0000313" key="9">
    <source>
        <dbReference type="Proteomes" id="UP001283341"/>
    </source>
</evidence>
<dbReference type="SUPFAM" id="SSF48264">
    <property type="entry name" value="Cytochrome P450"/>
    <property type="match status" value="1"/>
</dbReference>
<evidence type="ECO:0000256" key="5">
    <source>
        <dbReference type="ARBA" id="ARBA00023002"/>
    </source>
</evidence>
<dbReference type="AlphaFoldDB" id="A0AAE0IDD0"/>
<gene>
    <name evidence="8" type="ORF">B0H66DRAFT_602358</name>
</gene>
<name>A0AAE0IDD0_9PEZI</name>
<dbReference type="GO" id="GO:0020037">
    <property type="term" value="F:heme binding"/>
    <property type="evidence" value="ECO:0007669"/>
    <property type="project" value="InterPro"/>
</dbReference>
<accession>A0AAE0IDD0</accession>
<reference evidence="8" key="1">
    <citation type="journal article" date="2023" name="Mol. Phylogenet. Evol.">
        <title>Genome-scale phylogeny and comparative genomics of the fungal order Sordariales.</title>
        <authorList>
            <person name="Hensen N."/>
            <person name="Bonometti L."/>
            <person name="Westerberg I."/>
            <person name="Brannstrom I.O."/>
            <person name="Guillou S."/>
            <person name="Cros-Aarteil S."/>
            <person name="Calhoun S."/>
            <person name="Haridas S."/>
            <person name="Kuo A."/>
            <person name="Mondo S."/>
            <person name="Pangilinan J."/>
            <person name="Riley R."/>
            <person name="LaButti K."/>
            <person name="Andreopoulos B."/>
            <person name="Lipzen A."/>
            <person name="Chen C."/>
            <person name="Yan M."/>
            <person name="Daum C."/>
            <person name="Ng V."/>
            <person name="Clum A."/>
            <person name="Steindorff A."/>
            <person name="Ohm R.A."/>
            <person name="Martin F."/>
            <person name="Silar P."/>
            <person name="Natvig D.O."/>
            <person name="Lalanne C."/>
            <person name="Gautier V."/>
            <person name="Ament-Velasquez S.L."/>
            <person name="Kruys A."/>
            <person name="Hutchinson M.I."/>
            <person name="Powell A.J."/>
            <person name="Barry K."/>
            <person name="Miller A.N."/>
            <person name="Grigoriev I.V."/>
            <person name="Debuchy R."/>
            <person name="Gladieux P."/>
            <person name="Hiltunen Thoren M."/>
            <person name="Johannesson H."/>
        </authorList>
    </citation>
    <scope>NUCLEOTIDE SEQUENCE</scope>
    <source>
        <strain evidence="8">CBS 118394</strain>
    </source>
</reference>
<sequence length="366" mass="41548">MTTPVLAVVTSAALVTVYILAKQFRSRASWSSPSEWKTGKPVIGVRNEWFSWERASLHSFSLSKYWSLEGYAKYGKANTPYIMPCVERGPVVIIPPRQINHIWNTSVYTPPFQFNVVRHQMTRNLDVLTPVIATELEAAFEQLWGTDENDWKEVRLWNSCLDLISRVSNAAFCGAPLSKDAAFLNSLRDHGMFTFLGALLISATPLFLRPITGNLTSWACELQFLRVKRRCLPFIKERLANTARALSDPRFCWTAPVSISSIERWSARLIEESYATQDPTQLDPVRITRRLIYINVSLHSTSYTMQNVIPDISTTQLYREKSLLEALRKEASTVLAQAGGVWTRDVVQKLKLADAAIHPRVHEMSD</sequence>
<keyword evidence="6" id="KW-0408">Iron</keyword>
<evidence type="ECO:0008006" key="10">
    <source>
        <dbReference type="Google" id="ProtNLM"/>
    </source>
</evidence>
<protein>
    <recommendedName>
        <fullName evidence="10">Cytochrome P450</fullName>
    </recommendedName>
</protein>
<evidence type="ECO:0000256" key="2">
    <source>
        <dbReference type="ARBA" id="ARBA00010617"/>
    </source>
</evidence>
<comment type="cofactor">
    <cofactor evidence="1">
        <name>heme</name>
        <dbReference type="ChEBI" id="CHEBI:30413"/>
    </cofactor>
</comment>
<dbReference type="Proteomes" id="UP001283341">
    <property type="component" value="Unassembled WGS sequence"/>
</dbReference>
<comment type="similarity">
    <text evidence="2">Belongs to the cytochrome P450 family.</text>
</comment>
<keyword evidence="3" id="KW-0349">Heme</keyword>
<evidence type="ECO:0000256" key="6">
    <source>
        <dbReference type="ARBA" id="ARBA00023004"/>
    </source>
</evidence>
<comment type="caution">
    <text evidence="8">The sequence shown here is derived from an EMBL/GenBank/DDBJ whole genome shotgun (WGS) entry which is preliminary data.</text>
</comment>
<keyword evidence="4" id="KW-0479">Metal-binding</keyword>
<evidence type="ECO:0000256" key="4">
    <source>
        <dbReference type="ARBA" id="ARBA00022723"/>
    </source>
</evidence>
<dbReference type="PANTHER" id="PTHR46206">
    <property type="entry name" value="CYTOCHROME P450"/>
    <property type="match status" value="1"/>
</dbReference>
<evidence type="ECO:0000256" key="1">
    <source>
        <dbReference type="ARBA" id="ARBA00001971"/>
    </source>
</evidence>
<keyword evidence="9" id="KW-1185">Reference proteome</keyword>
<organism evidence="8 9">
    <name type="scientific">Apodospora peruviana</name>
    <dbReference type="NCBI Taxonomy" id="516989"/>
    <lineage>
        <taxon>Eukaryota</taxon>
        <taxon>Fungi</taxon>
        <taxon>Dikarya</taxon>
        <taxon>Ascomycota</taxon>
        <taxon>Pezizomycotina</taxon>
        <taxon>Sordariomycetes</taxon>
        <taxon>Sordariomycetidae</taxon>
        <taxon>Sordariales</taxon>
        <taxon>Lasiosphaeriaceae</taxon>
        <taxon>Apodospora</taxon>
    </lineage>
</organism>
<dbReference type="GO" id="GO:0004497">
    <property type="term" value="F:monooxygenase activity"/>
    <property type="evidence" value="ECO:0007669"/>
    <property type="project" value="UniProtKB-KW"/>
</dbReference>
<dbReference type="EMBL" id="JAUEDM010000003">
    <property type="protein sequence ID" value="KAK3322934.1"/>
    <property type="molecule type" value="Genomic_DNA"/>
</dbReference>
<dbReference type="GO" id="GO:0016705">
    <property type="term" value="F:oxidoreductase activity, acting on paired donors, with incorporation or reduction of molecular oxygen"/>
    <property type="evidence" value="ECO:0007669"/>
    <property type="project" value="InterPro"/>
</dbReference>
<dbReference type="InterPro" id="IPR036396">
    <property type="entry name" value="Cyt_P450_sf"/>
</dbReference>
<keyword evidence="5" id="KW-0560">Oxidoreductase</keyword>
<dbReference type="GO" id="GO:0005506">
    <property type="term" value="F:iron ion binding"/>
    <property type="evidence" value="ECO:0007669"/>
    <property type="project" value="InterPro"/>
</dbReference>
<reference evidence="8" key="2">
    <citation type="submission" date="2023-06" db="EMBL/GenBank/DDBJ databases">
        <authorList>
            <consortium name="Lawrence Berkeley National Laboratory"/>
            <person name="Haridas S."/>
            <person name="Hensen N."/>
            <person name="Bonometti L."/>
            <person name="Westerberg I."/>
            <person name="Brannstrom I.O."/>
            <person name="Guillou S."/>
            <person name="Cros-Aarteil S."/>
            <person name="Calhoun S."/>
            <person name="Kuo A."/>
            <person name="Mondo S."/>
            <person name="Pangilinan J."/>
            <person name="Riley R."/>
            <person name="Labutti K."/>
            <person name="Andreopoulos B."/>
            <person name="Lipzen A."/>
            <person name="Chen C."/>
            <person name="Yanf M."/>
            <person name="Daum C."/>
            <person name="Ng V."/>
            <person name="Clum A."/>
            <person name="Steindorff A."/>
            <person name="Ohm R."/>
            <person name="Martin F."/>
            <person name="Silar P."/>
            <person name="Natvig D."/>
            <person name="Lalanne C."/>
            <person name="Gautier V."/>
            <person name="Ament-Velasquez S.L."/>
            <person name="Kruys A."/>
            <person name="Hutchinson M.I."/>
            <person name="Powell A.J."/>
            <person name="Barry K."/>
            <person name="Miller A.N."/>
            <person name="Grigoriev I.V."/>
            <person name="Debuchy R."/>
            <person name="Gladieux P."/>
            <person name="Thoren M.H."/>
            <person name="Johannesson H."/>
        </authorList>
    </citation>
    <scope>NUCLEOTIDE SEQUENCE</scope>
    <source>
        <strain evidence="8">CBS 118394</strain>
    </source>
</reference>
<dbReference type="Gene3D" id="1.10.630.10">
    <property type="entry name" value="Cytochrome P450"/>
    <property type="match status" value="1"/>
</dbReference>
<dbReference type="PANTHER" id="PTHR46206:SF1">
    <property type="entry name" value="P450, PUTATIVE (EUROFUNG)-RELATED"/>
    <property type="match status" value="1"/>
</dbReference>